<feature type="non-terminal residue" evidence="2">
    <location>
        <position position="1"/>
    </location>
</feature>
<dbReference type="AlphaFoldDB" id="A0A6J4K3H2"/>
<feature type="non-terminal residue" evidence="2">
    <location>
        <position position="75"/>
    </location>
</feature>
<protein>
    <submittedName>
        <fullName evidence="2">Uncharacterized protein</fullName>
    </submittedName>
</protein>
<evidence type="ECO:0000313" key="2">
    <source>
        <dbReference type="EMBL" id="CAA9294393.1"/>
    </source>
</evidence>
<evidence type="ECO:0000256" key="1">
    <source>
        <dbReference type="SAM" id="MobiDB-lite"/>
    </source>
</evidence>
<dbReference type="EMBL" id="CADCTS010000122">
    <property type="protein sequence ID" value="CAA9294393.1"/>
    <property type="molecule type" value="Genomic_DNA"/>
</dbReference>
<feature type="region of interest" description="Disordered" evidence="1">
    <location>
        <begin position="1"/>
        <end position="75"/>
    </location>
</feature>
<feature type="compositionally biased region" description="Basic residues" evidence="1">
    <location>
        <begin position="1"/>
        <end position="12"/>
    </location>
</feature>
<organism evidence="2">
    <name type="scientific">uncultured Friedmanniella sp</name>
    <dbReference type="NCBI Taxonomy" id="335381"/>
    <lineage>
        <taxon>Bacteria</taxon>
        <taxon>Bacillati</taxon>
        <taxon>Actinomycetota</taxon>
        <taxon>Actinomycetes</taxon>
        <taxon>Propionibacteriales</taxon>
        <taxon>Nocardioidaceae</taxon>
        <taxon>Friedmanniella</taxon>
        <taxon>environmental samples</taxon>
    </lineage>
</organism>
<proteinExistence type="predicted"/>
<sequence length="75" mass="8161">GGRRSRGGRARCGRADDLRPLAGLPVGHRRLPGGPDARDRRARRRPGRQRRALDAGLGRRAPGWARSGRECGKSV</sequence>
<reference evidence="2" key="1">
    <citation type="submission" date="2020-02" db="EMBL/GenBank/DDBJ databases">
        <authorList>
            <person name="Meier V. D."/>
        </authorList>
    </citation>
    <scope>NUCLEOTIDE SEQUENCE</scope>
    <source>
        <strain evidence="2">AVDCRST_MAG48</strain>
    </source>
</reference>
<feature type="compositionally biased region" description="Basic residues" evidence="1">
    <location>
        <begin position="40"/>
        <end position="50"/>
    </location>
</feature>
<accession>A0A6J4K3H2</accession>
<name>A0A6J4K3H2_9ACTN</name>
<gene>
    <name evidence="2" type="ORF">AVDCRST_MAG48-820</name>
</gene>